<dbReference type="RefSeq" id="WP_387700121.1">
    <property type="nucleotide sequence ID" value="NZ_JBIAMX010000005.1"/>
</dbReference>
<feature type="region of interest" description="Disordered" evidence="2">
    <location>
        <begin position="244"/>
        <end position="268"/>
    </location>
</feature>
<name>A0ABW6PMC6_9NOCA</name>
<protein>
    <recommendedName>
        <fullName evidence="3">MHYT domain-containing protein</fullName>
    </recommendedName>
</protein>
<feature type="transmembrane region" description="Helical" evidence="1">
    <location>
        <begin position="49"/>
        <end position="67"/>
    </location>
</feature>
<keyword evidence="1" id="KW-0472">Membrane</keyword>
<dbReference type="PROSITE" id="PS50924">
    <property type="entry name" value="MHYT"/>
    <property type="match status" value="1"/>
</dbReference>
<feature type="transmembrane region" description="Helical" evidence="1">
    <location>
        <begin position="15"/>
        <end position="37"/>
    </location>
</feature>
<feature type="compositionally biased region" description="Low complexity" evidence="2">
    <location>
        <begin position="248"/>
        <end position="259"/>
    </location>
</feature>
<reference evidence="4 5" key="1">
    <citation type="submission" date="2024-10" db="EMBL/GenBank/DDBJ databases">
        <title>The Natural Products Discovery Center: Release of the First 8490 Sequenced Strains for Exploring Actinobacteria Biosynthetic Diversity.</title>
        <authorList>
            <person name="Kalkreuter E."/>
            <person name="Kautsar S.A."/>
            <person name="Yang D."/>
            <person name="Bader C.D."/>
            <person name="Teijaro C.N."/>
            <person name="Fluegel L."/>
            <person name="Davis C.M."/>
            <person name="Simpson J.R."/>
            <person name="Lauterbach L."/>
            <person name="Steele A.D."/>
            <person name="Gui C."/>
            <person name="Meng S."/>
            <person name="Li G."/>
            <person name="Viehrig K."/>
            <person name="Ye F."/>
            <person name="Su P."/>
            <person name="Kiefer A.F."/>
            <person name="Nichols A."/>
            <person name="Cepeda A.J."/>
            <person name="Yan W."/>
            <person name="Fan B."/>
            <person name="Jiang Y."/>
            <person name="Adhikari A."/>
            <person name="Zheng C.-J."/>
            <person name="Schuster L."/>
            <person name="Cowan T.M."/>
            <person name="Smanski M.J."/>
            <person name="Chevrette M.G."/>
            <person name="De Carvalho L.P.S."/>
            <person name="Shen B."/>
        </authorList>
    </citation>
    <scope>NUCLEOTIDE SEQUENCE [LARGE SCALE GENOMIC DNA]</scope>
    <source>
        <strain evidence="4 5">NPDC004045</strain>
    </source>
</reference>
<dbReference type="InterPro" id="IPR005330">
    <property type="entry name" value="MHYT_dom"/>
</dbReference>
<organism evidence="4 5">
    <name type="scientific">Nocardia thailandica</name>
    <dbReference type="NCBI Taxonomy" id="257275"/>
    <lineage>
        <taxon>Bacteria</taxon>
        <taxon>Bacillati</taxon>
        <taxon>Actinomycetota</taxon>
        <taxon>Actinomycetes</taxon>
        <taxon>Mycobacteriales</taxon>
        <taxon>Nocardiaceae</taxon>
        <taxon>Nocardia</taxon>
    </lineage>
</organism>
<evidence type="ECO:0000256" key="2">
    <source>
        <dbReference type="SAM" id="MobiDB-lite"/>
    </source>
</evidence>
<evidence type="ECO:0000313" key="4">
    <source>
        <dbReference type="EMBL" id="MFF0543498.1"/>
    </source>
</evidence>
<feature type="transmembrane region" description="Helical" evidence="1">
    <location>
        <begin position="147"/>
        <end position="169"/>
    </location>
</feature>
<feature type="transmembrane region" description="Helical" evidence="1">
    <location>
        <begin position="216"/>
        <end position="241"/>
    </location>
</feature>
<keyword evidence="1" id="KW-1133">Transmembrane helix</keyword>
<feature type="transmembrane region" description="Helical" evidence="1">
    <location>
        <begin position="181"/>
        <end position="204"/>
    </location>
</feature>
<keyword evidence="1" id="KW-0812">Transmembrane</keyword>
<feature type="transmembrane region" description="Helical" evidence="1">
    <location>
        <begin position="87"/>
        <end position="109"/>
    </location>
</feature>
<accession>A0ABW6PMC6</accession>
<sequence length="268" mass="27538">MAEVLADAGADPFGLGFGVAILAAALSVIGSLVAFACVGHSRYSHKFRVVWLAAAAVSLGGVGQWLANSVALLGLRIPGTQILYTPSLATAALAVSVAGALGGLLLAGTSFDLRRLVAGGLTMGLASGLSTYLTLDALAIRGRVSESLWLIGAASLVAMLVSTATLWMLQSVRRLRLRLPAALVFAAGVAATYYLAFAALDFHVDPEGRAPGGLTLFAVVFPMFVLGTLGLTLPITAVLIAPDRRDQTPQTPTRPARPAFASAGKNSR</sequence>
<feature type="transmembrane region" description="Helical" evidence="1">
    <location>
        <begin position="116"/>
        <end position="135"/>
    </location>
</feature>
<keyword evidence="5" id="KW-1185">Reference proteome</keyword>
<comment type="caution">
    <text evidence="4">The sequence shown here is derived from an EMBL/GenBank/DDBJ whole genome shotgun (WGS) entry which is preliminary data.</text>
</comment>
<dbReference type="Proteomes" id="UP001601444">
    <property type="component" value="Unassembled WGS sequence"/>
</dbReference>
<proteinExistence type="predicted"/>
<evidence type="ECO:0000259" key="3">
    <source>
        <dbReference type="PROSITE" id="PS50924"/>
    </source>
</evidence>
<dbReference type="PANTHER" id="PTHR35152:SF1">
    <property type="entry name" value="DOMAIN SIGNALLING PROTEIN, PUTATIVE (AFU_ORTHOLOGUE AFUA_5G11310)-RELATED"/>
    <property type="match status" value="1"/>
</dbReference>
<dbReference type="PANTHER" id="PTHR35152">
    <property type="entry name" value="DOMAIN SIGNALLING PROTEIN, PUTATIVE (AFU_ORTHOLOGUE AFUA_5G11310)-RELATED"/>
    <property type="match status" value="1"/>
</dbReference>
<gene>
    <name evidence="4" type="ORF">ACFYTF_11750</name>
</gene>
<feature type="domain" description="MHYT" evidence="3">
    <location>
        <begin position="15"/>
        <end position="203"/>
    </location>
</feature>
<evidence type="ECO:0000256" key="1">
    <source>
        <dbReference type="PROSITE-ProRule" id="PRU00244"/>
    </source>
</evidence>
<evidence type="ECO:0000313" key="5">
    <source>
        <dbReference type="Proteomes" id="UP001601444"/>
    </source>
</evidence>
<dbReference type="EMBL" id="JBIAMX010000005">
    <property type="protein sequence ID" value="MFF0543498.1"/>
    <property type="molecule type" value="Genomic_DNA"/>
</dbReference>